<name>A0A5C5YKC9_9BACT</name>
<accession>A0A5C5YKC9</accession>
<sequence>MIEHAKPDLVGLAESRREQHPSHPASHNVLMTSRSDAKPIGPDSFIRQQQPLAKLLCRPRFVQGGWRMPDLHVVRNASPGKIRRIVSTGTHGRQAGRGFSFGITQLATFATAQATGNSKSESPDTPPEAQRSRIAGVLGDLSRAYFLGSRQAMRTTFHFVRHRGRSAAMKSRQTLSTDAAGDGVQNGVQIRIDTAGNRQAPQNAPFSHCRFRTP</sequence>
<dbReference type="Proteomes" id="UP000318053">
    <property type="component" value="Unassembled WGS sequence"/>
</dbReference>
<gene>
    <name evidence="1" type="ORF">CA85_06540</name>
</gene>
<dbReference type="AlphaFoldDB" id="A0A5C5YKC9"/>
<comment type="caution">
    <text evidence="1">The sequence shown here is derived from an EMBL/GenBank/DDBJ whole genome shotgun (WGS) entry which is preliminary data.</text>
</comment>
<evidence type="ECO:0000313" key="2">
    <source>
        <dbReference type="Proteomes" id="UP000318053"/>
    </source>
</evidence>
<evidence type="ECO:0000313" key="1">
    <source>
        <dbReference type="EMBL" id="TWT75363.1"/>
    </source>
</evidence>
<organism evidence="1 2">
    <name type="scientific">Allorhodopirellula solitaria</name>
    <dbReference type="NCBI Taxonomy" id="2527987"/>
    <lineage>
        <taxon>Bacteria</taxon>
        <taxon>Pseudomonadati</taxon>
        <taxon>Planctomycetota</taxon>
        <taxon>Planctomycetia</taxon>
        <taxon>Pirellulales</taxon>
        <taxon>Pirellulaceae</taxon>
        <taxon>Allorhodopirellula</taxon>
    </lineage>
</organism>
<keyword evidence="2" id="KW-1185">Reference proteome</keyword>
<dbReference type="EMBL" id="SJPK01000001">
    <property type="protein sequence ID" value="TWT75363.1"/>
    <property type="molecule type" value="Genomic_DNA"/>
</dbReference>
<proteinExistence type="predicted"/>
<reference evidence="1 2" key="1">
    <citation type="submission" date="2019-02" db="EMBL/GenBank/DDBJ databases">
        <title>Deep-cultivation of Planctomycetes and their phenomic and genomic characterization uncovers novel biology.</title>
        <authorList>
            <person name="Wiegand S."/>
            <person name="Jogler M."/>
            <person name="Boedeker C."/>
            <person name="Pinto D."/>
            <person name="Vollmers J."/>
            <person name="Rivas-Marin E."/>
            <person name="Kohn T."/>
            <person name="Peeters S.H."/>
            <person name="Heuer A."/>
            <person name="Rast P."/>
            <person name="Oberbeckmann S."/>
            <person name="Bunk B."/>
            <person name="Jeske O."/>
            <person name="Meyerdierks A."/>
            <person name="Storesund J.E."/>
            <person name="Kallscheuer N."/>
            <person name="Luecker S."/>
            <person name="Lage O.M."/>
            <person name="Pohl T."/>
            <person name="Merkel B.J."/>
            <person name="Hornburger P."/>
            <person name="Mueller R.-W."/>
            <person name="Bruemmer F."/>
            <person name="Labrenz M."/>
            <person name="Spormann A.M."/>
            <person name="Op Den Camp H."/>
            <person name="Overmann J."/>
            <person name="Amann R."/>
            <person name="Jetten M.S.M."/>
            <person name="Mascher T."/>
            <person name="Medema M.H."/>
            <person name="Devos D.P."/>
            <person name="Kaster A.-K."/>
            <person name="Ovreas L."/>
            <person name="Rohde M."/>
            <person name="Galperin M.Y."/>
            <person name="Jogler C."/>
        </authorList>
    </citation>
    <scope>NUCLEOTIDE SEQUENCE [LARGE SCALE GENOMIC DNA]</scope>
    <source>
        <strain evidence="1 2">CA85</strain>
    </source>
</reference>
<protein>
    <submittedName>
        <fullName evidence="1">Uncharacterized protein</fullName>
    </submittedName>
</protein>